<evidence type="ECO:0000259" key="2">
    <source>
        <dbReference type="PROSITE" id="PS51084"/>
    </source>
</evidence>
<dbReference type="GO" id="GO:0003824">
    <property type="term" value="F:catalytic activity"/>
    <property type="evidence" value="ECO:0007669"/>
    <property type="project" value="InterPro"/>
</dbReference>
<proteinExistence type="predicted"/>
<dbReference type="PROSITE" id="PS51084">
    <property type="entry name" value="HIT_2"/>
    <property type="match status" value="1"/>
</dbReference>
<comment type="caution">
    <text evidence="1">Lacks conserved residue(s) required for the propagation of feature annotation.</text>
</comment>
<dbReference type="Proteomes" id="UP000266861">
    <property type="component" value="Unassembled WGS sequence"/>
</dbReference>
<feature type="domain" description="HIT" evidence="2">
    <location>
        <begin position="6"/>
        <end position="74"/>
    </location>
</feature>
<accession>A0A397JTT0</accession>
<reference evidence="3 4" key="1">
    <citation type="submission" date="2018-08" db="EMBL/GenBank/DDBJ databases">
        <title>Genome and evolution of the arbuscular mycorrhizal fungus Diversispora epigaea (formerly Glomus versiforme) and its bacterial endosymbionts.</title>
        <authorList>
            <person name="Sun X."/>
            <person name="Fei Z."/>
            <person name="Harrison M."/>
        </authorList>
    </citation>
    <scope>NUCLEOTIDE SEQUENCE [LARGE SCALE GENOMIC DNA]</scope>
    <source>
        <strain evidence="3 4">IT104</strain>
    </source>
</reference>
<evidence type="ECO:0000313" key="3">
    <source>
        <dbReference type="EMBL" id="RHZ88604.1"/>
    </source>
</evidence>
<sequence length="74" mass="8276">MASNCIFCKIASGNNPSTTLLYSDESVVAFDDISPAAEHHFLVIPKKHIKNINEFKKDDVELGIVILFLSKRIK</sequence>
<dbReference type="InterPro" id="IPR036265">
    <property type="entry name" value="HIT-like_sf"/>
</dbReference>
<dbReference type="Pfam" id="PF11969">
    <property type="entry name" value="DcpS_C"/>
    <property type="match status" value="1"/>
</dbReference>
<dbReference type="InterPro" id="IPR001310">
    <property type="entry name" value="Histidine_triad_HIT"/>
</dbReference>
<name>A0A397JTT0_9GLOM</name>
<gene>
    <name evidence="3" type="ORF">Glove_22g215</name>
</gene>
<dbReference type="Gene3D" id="3.30.428.10">
    <property type="entry name" value="HIT-like"/>
    <property type="match status" value="1"/>
</dbReference>
<evidence type="ECO:0000313" key="4">
    <source>
        <dbReference type="Proteomes" id="UP000266861"/>
    </source>
</evidence>
<protein>
    <recommendedName>
        <fullName evidence="2">HIT domain-containing protein</fullName>
    </recommendedName>
</protein>
<dbReference type="EMBL" id="PQFF01000020">
    <property type="protein sequence ID" value="RHZ88604.1"/>
    <property type="molecule type" value="Genomic_DNA"/>
</dbReference>
<keyword evidence="4" id="KW-1185">Reference proteome</keyword>
<dbReference type="SUPFAM" id="SSF54197">
    <property type="entry name" value="HIT-like"/>
    <property type="match status" value="1"/>
</dbReference>
<dbReference type="STRING" id="1348612.A0A397JTT0"/>
<comment type="caution">
    <text evidence="3">The sequence shown here is derived from an EMBL/GenBank/DDBJ whole genome shotgun (WGS) entry which is preliminary data.</text>
</comment>
<organism evidence="3 4">
    <name type="scientific">Diversispora epigaea</name>
    <dbReference type="NCBI Taxonomy" id="1348612"/>
    <lineage>
        <taxon>Eukaryota</taxon>
        <taxon>Fungi</taxon>
        <taxon>Fungi incertae sedis</taxon>
        <taxon>Mucoromycota</taxon>
        <taxon>Glomeromycotina</taxon>
        <taxon>Glomeromycetes</taxon>
        <taxon>Diversisporales</taxon>
        <taxon>Diversisporaceae</taxon>
        <taxon>Diversispora</taxon>
    </lineage>
</organism>
<evidence type="ECO:0000256" key="1">
    <source>
        <dbReference type="PROSITE-ProRule" id="PRU00464"/>
    </source>
</evidence>
<dbReference type="PANTHER" id="PTHR23089">
    <property type="entry name" value="HISTIDINE TRIAD HIT PROTEIN"/>
    <property type="match status" value="1"/>
</dbReference>
<dbReference type="InterPro" id="IPR011146">
    <property type="entry name" value="HIT-like"/>
</dbReference>
<dbReference type="AlphaFoldDB" id="A0A397JTT0"/>
<dbReference type="OrthoDB" id="1915375at2759"/>